<proteinExistence type="predicted"/>
<name>A0A8J2Q898_9BILA</name>
<reference evidence="2" key="1">
    <citation type="submission" date="2021-09" db="EMBL/GenBank/DDBJ databases">
        <authorList>
            <consortium name="Pathogen Informatics"/>
        </authorList>
    </citation>
    <scope>NUCLEOTIDE SEQUENCE</scope>
</reference>
<dbReference type="EMBL" id="CAKAEH010000213">
    <property type="protein sequence ID" value="CAG9530262.1"/>
    <property type="molecule type" value="Genomic_DNA"/>
</dbReference>
<evidence type="ECO:0000313" key="3">
    <source>
        <dbReference type="Proteomes" id="UP000746747"/>
    </source>
</evidence>
<gene>
    <name evidence="2" type="ORF">CJOHNSTONI_LOCUS776</name>
</gene>
<dbReference type="Proteomes" id="UP000746747">
    <property type="component" value="Unassembled WGS sequence"/>
</dbReference>
<organism evidence="2 3">
    <name type="scientific">Cercopithifilaria johnstoni</name>
    <dbReference type="NCBI Taxonomy" id="2874296"/>
    <lineage>
        <taxon>Eukaryota</taxon>
        <taxon>Metazoa</taxon>
        <taxon>Ecdysozoa</taxon>
        <taxon>Nematoda</taxon>
        <taxon>Chromadorea</taxon>
        <taxon>Rhabditida</taxon>
        <taxon>Spirurina</taxon>
        <taxon>Spiruromorpha</taxon>
        <taxon>Filarioidea</taxon>
        <taxon>Onchocercidae</taxon>
        <taxon>Cercopithifilaria</taxon>
    </lineage>
</organism>
<keyword evidence="1" id="KW-0812">Transmembrane</keyword>
<sequence>MCIGSRSGLCRLNELTSGQLGFTRQMVRHTTLPHITLLFVAICYIIVGSLSFTAFCHMDDRTEIDATILAKMKENLIAETIRPRSMKRQKEDLEKSLDNYAFKLHKIFQKYIRRLFMRRPPIVSLHLFF</sequence>
<dbReference type="AlphaFoldDB" id="A0A8J2Q898"/>
<protein>
    <submittedName>
        <fullName evidence="2">Uncharacterized protein</fullName>
    </submittedName>
</protein>
<evidence type="ECO:0000256" key="1">
    <source>
        <dbReference type="SAM" id="Phobius"/>
    </source>
</evidence>
<comment type="caution">
    <text evidence="2">The sequence shown here is derived from an EMBL/GenBank/DDBJ whole genome shotgun (WGS) entry which is preliminary data.</text>
</comment>
<keyword evidence="1" id="KW-1133">Transmembrane helix</keyword>
<evidence type="ECO:0000313" key="2">
    <source>
        <dbReference type="EMBL" id="CAG9530262.1"/>
    </source>
</evidence>
<keyword evidence="1" id="KW-0472">Membrane</keyword>
<accession>A0A8J2Q898</accession>
<keyword evidence="3" id="KW-1185">Reference proteome</keyword>
<feature type="transmembrane region" description="Helical" evidence="1">
    <location>
        <begin position="35"/>
        <end position="55"/>
    </location>
</feature>